<keyword evidence="2" id="KW-1185">Reference proteome</keyword>
<dbReference type="EMBL" id="ACPB03017881">
    <property type="status" value="NOT_ANNOTATED_CDS"/>
    <property type="molecule type" value="Genomic_DNA"/>
</dbReference>
<dbReference type="VEuPathDB" id="VectorBase:RPRC003871"/>
<evidence type="ECO:0000313" key="1">
    <source>
        <dbReference type="EnsemblMetazoa" id="RPRC003871-PA"/>
    </source>
</evidence>
<dbReference type="EnsemblMetazoa" id="RPRC003871-RA">
    <property type="protein sequence ID" value="RPRC003871-PA"/>
    <property type="gene ID" value="RPRC003871"/>
</dbReference>
<reference evidence="1" key="1">
    <citation type="submission" date="2015-05" db="UniProtKB">
        <authorList>
            <consortium name="EnsemblMetazoa"/>
        </authorList>
    </citation>
    <scope>IDENTIFICATION</scope>
</reference>
<protein>
    <submittedName>
        <fullName evidence="1">Uncharacterized protein</fullName>
    </submittedName>
</protein>
<dbReference type="HOGENOM" id="CLU_1379681_0_0_1"/>
<sequence>MRVFYAIGLLVFINVQVNSSSEILDVDEKNFDDDEKSNKETEVILTDITGTKTLLEPSSAERFKLVRCYQQATEQLQELRKDSISDFYRCDRLNEYFSFEFNIDRILNNSVRQCTKLMNDLKAALGKCIGGDPLTEAYCITQAMSVFNDKIKRYELKNEAYAVEVQNIGKEVRELFQYCAHQDDQKLEEQLASILEQRKFCL</sequence>
<dbReference type="AlphaFoldDB" id="T1HIJ8"/>
<accession>T1HIJ8</accession>
<organism evidence="1 2">
    <name type="scientific">Rhodnius prolixus</name>
    <name type="common">Triatomid bug</name>
    <dbReference type="NCBI Taxonomy" id="13249"/>
    <lineage>
        <taxon>Eukaryota</taxon>
        <taxon>Metazoa</taxon>
        <taxon>Ecdysozoa</taxon>
        <taxon>Arthropoda</taxon>
        <taxon>Hexapoda</taxon>
        <taxon>Insecta</taxon>
        <taxon>Pterygota</taxon>
        <taxon>Neoptera</taxon>
        <taxon>Paraneoptera</taxon>
        <taxon>Hemiptera</taxon>
        <taxon>Heteroptera</taxon>
        <taxon>Panheteroptera</taxon>
        <taxon>Cimicomorpha</taxon>
        <taxon>Reduviidae</taxon>
        <taxon>Triatominae</taxon>
        <taxon>Rhodnius</taxon>
    </lineage>
</organism>
<proteinExistence type="predicted"/>
<evidence type="ECO:0000313" key="2">
    <source>
        <dbReference type="Proteomes" id="UP000015103"/>
    </source>
</evidence>
<name>T1HIJ8_RHOPR</name>
<dbReference type="InParanoid" id="T1HIJ8"/>
<dbReference type="Proteomes" id="UP000015103">
    <property type="component" value="Unassembled WGS sequence"/>
</dbReference>